<dbReference type="RefSeq" id="WP_343032350.1">
    <property type="nucleotide sequence ID" value="NZ_CABPRY010000007.1"/>
</dbReference>
<organism evidence="1 2">
    <name type="scientific">Pandoraea cepalis</name>
    <dbReference type="NCBI Taxonomy" id="2508294"/>
    <lineage>
        <taxon>Bacteria</taxon>
        <taxon>Pseudomonadati</taxon>
        <taxon>Pseudomonadota</taxon>
        <taxon>Betaproteobacteria</taxon>
        <taxon>Burkholderiales</taxon>
        <taxon>Burkholderiaceae</taxon>
        <taxon>Pandoraea</taxon>
    </lineage>
</organism>
<proteinExistence type="predicted"/>
<accession>A0A5E4WBX1</accession>
<sequence>MTSKQKLTILEVTRRQGVSTKTGRPYDMRIADCILWQTTSEGDDSVVGLITLPDVLKDSGEGEYLAEFAFGRSFDGQLVPRIVALQPCGDGANPTSPIEKQRVSIINVVRREGISSKTGRPYDMRTAQCILWPNTSDGPRRIVGTITLPEFAKETPKGEYFAEFAMTQSMDCHLIPRIVALHPYVSDARPTATPKATAAAKATATAAA</sequence>
<gene>
    <name evidence="1" type="ORF">PCE31107_03123</name>
</gene>
<dbReference type="AlphaFoldDB" id="A0A5E4WBX1"/>
<reference evidence="1 2" key="1">
    <citation type="submission" date="2019-08" db="EMBL/GenBank/DDBJ databases">
        <authorList>
            <person name="Peeters C."/>
        </authorList>
    </citation>
    <scope>NUCLEOTIDE SEQUENCE [LARGE SCALE GENOMIC DNA]</scope>
    <source>
        <strain evidence="1 2">LMG 31107</strain>
    </source>
</reference>
<protein>
    <submittedName>
        <fullName evidence="1">Cellulose synthase</fullName>
    </submittedName>
</protein>
<evidence type="ECO:0000313" key="2">
    <source>
        <dbReference type="Proteomes" id="UP000396788"/>
    </source>
</evidence>
<dbReference type="Proteomes" id="UP000396788">
    <property type="component" value="Unassembled WGS sequence"/>
</dbReference>
<name>A0A5E4WBX1_9BURK</name>
<dbReference type="EMBL" id="CABPRY010000007">
    <property type="protein sequence ID" value="VVE20595.1"/>
    <property type="molecule type" value="Genomic_DNA"/>
</dbReference>
<evidence type="ECO:0000313" key="1">
    <source>
        <dbReference type="EMBL" id="VVE20595.1"/>
    </source>
</evidence>